<proteinExistence type="predicted"/>
<reference evidence="10 11" key="2">
    <citation type="journal article" date="2017" name="Front. Plant Sci.">
        <title>Gene Classification and Mining of Molecular Markers Useful in Red Clover (Trifolium pratense) Breeding.</title>
        <authorList>
            <person name="Istvanek J."/>
            <person name="Dluhosova J."/>
            <person name="Dluhos P."/>
            <person name="Patkova L."/>
            <person name="Nedelnik J."/>
            <person name="Repkova J."/>
        </authorList>
    </citation>
    <scope>NUCLEOTIDE SEQUENCE [LARGE SCALE GENOMIC DNA]</scope>
    <source>
        <strain evidence="11">cv. Tatra</strain>
        <tissue evidence="10">Young leaves</tissue>
    </source>
</reference>
<keyword evidence="4" id="KW-0547">Nucleotide-binding</keyword>
<evidence type="ECO:0000256" key="8">
    <source>
        <dbReference type="ARBA" id="ARBA00048679"/>
    </source>
</evidence>
<sequence>MSSNMSGSARHSVLDWPKRLRIAIGIDHGLCYMHHDCSPPMVCATTKLNEKIDVFSFGVILLELTAVKEATYGVARVECDCLDGVLPALHIEDYEAAARYVHSRLSNKSTHSSRECAEEAFFYGGRWITVTTLSFLGLFVFIDHLEKILSLYAAG</sequence>
<reference evidence="10 11" key="1">
    <citation type="journal article" date="2014" name="Am. J. Bot.">
        <title>Genome assembly and annotation for red clover (Trifolium pratense; Fabaceae).</title>
        <authorList>
            <person name="Istvanek J."/>
            <person name="Jaros M."/>
            <person name="Krenek A."/>
            <person name="Repkova J."/>
        </authorList>
    </citation>
    <scope>NUCLEOTIDE SEQUENCE [LARGE SCALE GENOMIC DNA]</scope>
    <source>
        <strain evidence="11">cv. Tatra</strain>
        <tissue evidence="10">Young leaves</tissue>
    </source>
</reference>
<evidence type="ECO:0000256" key="3">
    <source>
        <dbReference type="ARBA" id="ARBA00022679"/>
    </source>
</evidence>
<dbReference type="PANTHER" id="PTHR48005:SF85">
    <property type="entry name" value="PROTEIN KINASE DOMAIN-CONTAINING PROTEIN"/>
    <property type="match status" value="1"/>
</dbReference>
<dbReference type="Gene3D" id="1.10.510.10">
    <property type="entry name" value="Transferase(Phosphotransferase) domain 1"/>
    <property type="match status" value="1"/>
</dbReference>
<keyword evidence="9" id="KW-1133">Transmembrane helix</keyword>
<evidence type="ECO:0000256" key="7">
    <source>
        <dbReference type="ARBA" id="ARBA00047899"/>
    </source>
</evidence>
<dbReference type="InterPro" id="IPR051420">
    <property type="entry name" value="Ser_Thr_Kinases_DiverseReg"/>
</dbReference>
<dbReference type="Proteomes" id="UP000236291">
    <property type="component" value="Unassembled WGS sequence"/>
</dbReference>
<feature type="transmembrane region" description="Helical" evidence="9">
    <location>
        <begin position="120"/>
        <end position="142"/>
    </location>
</feature>
<keyword evidence="9" id="KW-0812">Transmembrane</keyword>
<keyword evidence="9" id="KW-0472">Membrane</keyword>
<name>A0A2K3PLB0_TRIPR</name>
<keyword evidence="10" id="KW-0675">Receptor</keyword>
<dbReference type="PANTHER" id="PTHR48005">
    <property type="entry name" value="LEUCINE RICH REPEAT KINASE 2"/>
    <property type="match status" value="1"/>
</dbReference>
<keyword evidence="6" id="KW-0067">ATP-binding</keyword>
<dbReference type="EC" id="2.7.11.1" evidence="1"/>
<evidence type="ECO:0000256" key="1">
    <source>
        <dbReference type="ARBA" id="ARBA00012513"/>
    </source>
</evidence>
<evidence type="ECO:0000313" key="10">
    <source>
        <dbReference type="EMBL" id="PNY16067.1"/>
    </source>
</evidence>
<dbReference type="STRING" id="57577.A0A2K3PLB0"/>
<evidence type="ECO:0000256" key="6">
    <source>
        <dbReference type="ARBA" id="ARBA00022840"/>
    </source>
</evidence>
<keyword evidence="5 10" id="KW-0418">Kinase</keyword>
<dbReference type="InterPro" id="IPR011009">
    <property type="entry name" value="Kinase-like_dom_sf"/>
</dbReference>
<gene>
    <name evidence="10" type="ORF">L195_g012777</name>
</gene>
<dbReference type="EMBL" id="ASHM01008202">
    <property type="protein sequence ID" value="PNY16067.1"/>
    <property type="molecule type" value="Genomic_DNA"/>
</dbReference>
<dbReference type="GO" id="GO:0004674">
    <property type="term" value="F:protein serine/threonine kinase activity"/>
    <property type="evidence" value="ECO:0007669"/>
    <property type="project" value="UniProtKB-KW"/>
</dbReference>
<organism evidence="10 11">
    <name type="scientific">Trifolium pratense</name>
    <name type="common">Red clover</name>
    <dbReference type="NCBI Taxonomy" id="57577"/>
    <lineage>
        <taxon>Eukaryota</taxon>
        <taxon>Viridiplantae</taxon>
        <taxon>Streptophyta</taxon>
        <taxon>Embryophyta</taxon>
        <taxon>Tracheophyta</taxon>
        <taxon>Spermatophyta</taxon>
        <taxon>Magnoliopsida</taxon>
        <taxon>eudicotyledons</taxon>
        <taxon>Gunneridae</taxon>
        <taxon>Pentapetalae</taxon>
        <taxon>rosids</taxon>
        <taxon>fabids</taxon>
        <taxon>Fabales</taxon>
        <taxon>Fabaceae</taxon>
        <taxon>Papilionoideae</taxon>
        <taxon>50 kb inversion clade</taxon>
        <taxon>NPAAA clade</taxon>
        <taxon>Hologalegina</taxon>
        <taxon>IRL clade</taxon>
        <taxon>Trifolieae</taxon>
        <taxon>Trifolium</taxon>
    </lineage>
</organism>
<dbReference type="AlphaFoldDB" id="A0A2K3PLB0"/>
<keyword evidence="2" id="KW-0723">Serine/threonine-protein kinase</keyword>
<evidence type="ECO:0000256" key="5">
    <source>
        <dbReference type="ARBA" id="ARBA00022777"/>
    </source>
</evidence>
<comment type="catalytic activity">
    <reaction evidence="7">
        <text>L-threonyl-[protein] + ATP = O-phospho-L-threonyl-[protein] + ADP + H(+)</text>
        <dbReference type="Rhea" id="RHEA:46608"/>
        <dbReference type="Rhea" id="RHEA-COMP:11060"/>
        <dbReference type="Rhea" id="RHEA-COMP:11605"/>
        <dbReference type="ChEBI" id="CHEBI:15378"/>
        <dbReference type="ChEBI" id="CHEBI:30013"/>
        <dbReference type="ChEBI" id="CHEBI:30616"/>
        <dbReference type="ChEBI" id="CHEBI:61977"/>
        <dbReference type="ChEBI" id="CHEBI:456216"/>
        <dbReference type="EC" id="2.7.11.1"/>
    </reaction>
</comment>
<protein>
    <recommendedName>
        <fullName evidence="1">non-specific serine/threonine protein kinase</fullName>
        <ecNumber evidence="1">2.7.11.1</ecNumber>
    </recommendedName>
</protein>
<evidence type="ECO:0000256" key="4">
    <source>
        <dbReference type="ARBA" id="ARBA00022741"/>
    </source>
</evidence>
<evidence type="ECO:0000256" key="9">
    <source>
        <dbReference type="SAM" id="Phobius"/>
    </source>
</evidence>
<dbReference type="SUPFAM" id="SSF56112">
    <property type="entry name" value="Protein kinase-like (PK-like)"/>
    <property type="match status" value="1"/>
</dbReference>
<comment type="catalytic activity">
    <reaction evidence="8">
        <text>L-seryl-[protein] + ATP = O-phospho-L-seryl-[protein] + ADP + H(+)</text>
        <dbReference type="Rhea" id="RHEA:17989"/>
        <dbReference type="Rhea" id="RHEA-COMP:9863"/>
        <dbReference type="Rhea" id="RHEA-COMP:11604"/>
        <dbReference type="ChEBI" id="CHEBI:15378"/>
        <dbReference type="ChEBI" id="CHEBI:29999"/>
        <dbReference type="ChEBI" id="CHEBI:30616"/>
        <dbReference type="ChEBI" id="CHEBI:83421"/>
        <dbReference type="ChEBI" id="CHEBI:456216"/>
        <dbReference type="EC" id="2.7.11.1"/>
    </reaction>
</comment>
<keyword evidence="3" id="KW-0808">Transferase</keyword>
<comment type="caution">
    <text evidence="10">The sequence shown here is derived from an EMBL/GenBank/DDBJ whole genome shotgun (WGS) entry which is preliminary data.</text>
</comment>
<accession>A0A2K3PLB0</accession>
<evidence type="ECO:0000313" key="11">
    <source>
        <dbReference type="Proteomes" id="UP000236291"/>
    </source>
</evidence>
<dbReference type="GO" id="GO:0005524">
    <property type="term" value="F:ATP binding"/>
    <property type="evidence" value="ECO:0007669"/>
    <property type="project" value="UniProtKB-KW"/>
</dbReference>
<evidence type="ECO:0000256" key="2">
    <source>
        <dbReference type="ARBA" id="ARBA00022527"/>
    </source>
</evidence>